<name>A0A423VKX0_9PEZI</name>
<gene>
    <name evidence="9" type="ORF">VMCG_09226</name>
</gene>
<dbReference type="InterPro" id="IPR036864">
    <property type="entry name" value="Zn2-C6_fun-type_DNA-bd_sf"/>
</dbReference>
<protein>
    <recommendedName>
        <fullName evidence="8">Zn(2)-C6 fungal-type domain-containing protein</fullName>
    </recommendedName>
</protein>
<dbReference type="EMBL" id="LKEA01000054">
    <property type="protein sequence ID" value="ROV91661.1"/>
    <property type="molecule type" value="Genomic_DNA"/>
</dbReference>
<dbReference type="PROSITE" id="PS50048">
    <property type="entry name" value="ZN2_CY6_FUNGAL_2"/>
    <property type="match status" value="1"/>
</dbReference>
<sequence>MDSVAITPEGPAVDDFNHRELSPTLSNNDSLPPKKTNTRKRTKTGCMTCRRRRIKCDEGKPICQNCTKSKRQCEGYNTRVVFKNPMGALPGGPFGPIPHYHPDPTEALVNAQLSSSQTKTSSSSQGPLPIIAPKPPSLDFGSTAPFHYLGAYPNIHRASSTTTFGLGIHNPQYIVGQMPSDPFFAQPVMGMASSPAQMSQPDWFDFRVHSHSPPQPSTASLTPPSRRHTTYPRIENERPEISPILPFAPPISQPQSMNVDRREVKADSWFPCENDTMVVEPEDEDDLSNGISHPGLMVANCLQTPVDLYGTQIRSFQSLAGENILTNYSPSPTDTPLNDPQTAAVFWYFVNVTAPALSLFERNPLDPSRMFSGQTIPKTHQHIWTYVFPVSSFQHPALLQAILAIGSLQMALLKGDIPTASWLHYQLCIRRSSKNYQSSSRRAHPATLAATLLLGFYEVWSSNHERWCTHMIGARQLIKETPFSEMSRQILAIHQQRRQRWVEIQAQNPFGALMPQLDHVNHELADVDLGLVSRLSGKPVRFLNPQGSPTWESKPRRCTDRDLENFELMMDLYWWFCKMDVYQSTLGASKLFMDYDLWTQCPPRAPMNKVNQIYGTYDHLILLLGRLSKFVANDLPRKRKARGREASASPRGPNSPPMFPGMFPGRGNIKFPRGLSPPPESFPSAENIFDAIDLETSTQKALEEWSSLLQAFELFKSCLGLDFDPLSEDVHRPQDSPFGPALTYRTYSIAGIWMNFYMGLVLLHRAHPSMPPFAMVAAHMVAEQTDPYANEIGRLVAGVAEDWSPESTVSTVQSAAYIECCFPLFVAAVQFRDKLQRQWTIRRLHDITRLTGWQTGDQIANGCEGAWRKAAAMGVAPPYEPESESDALRQGWTTRRLDKRIHEVDEGQNEPLLQRSDRAHVAFGLLSVEDDMERLTLEE</sequence>
<comment type="subcellular location">
    <subcellularLocation>
        <location evidence="1">Nucleus</location>
    </subcellularLocation>
</comment>
<keyword evidence="10" id="KW-1185">Reference proteome</keyword>
<reference evidence="9 10" key="1">
    <citation type="submission" date="2015-09" db="EMBL/GenBank/DDBJ databases">
        <title>Host preference determinants of Valsa canker pathogens revealed by comparative genomics.</title>
        <authorList>
            <person name="Yin Z."/>
            <person name="Huang L."/>
        </authorList>
    </citation>
    <scope>NUCLEOTIDE SEQUENCE [LARGE SCALE GENOMIC DNA]</scope>
    <source>
        <strain evidence="9 10">03-1</strain>
    </source>
</reference>
<evidence type="ECO:0000313" key="9">
    <source>
        <dbReference type="EMBL" id="ROV91661.1"/>
    </source>
</evidence>
<dbReference type="SMART" id="SM00066">
    <property type="entry name" value="GAL4"/>
    <property type="match status" value="1"/>
</dbReference>
<dbReference type="CDD" id="cd00067">
    <property type="entry name" value="GAL4"/>
    <property type="match status" value="1"/>
</dbReference>
<evidence type="ECO:0000313" key="10">
    <source>
        <dbReference type="Proteomes" id="UP000283895"/>
    </source>
</evidence>
<feature type="region of interest" description="Disordered" evidence="7">
    <location>
        <begin position="207"/>
        <end position="257"/>
    </location>
</feature>
<dbReference type="STRING" id="356882.A0A423VKX0"/>
<dbReference type="GO" id="GO:0008270">
    <property type="term" value="F:zinc ion binding"/>
    <property type="evidence" value="ECO:0007669"/>
    <property type="project" value="InterPro"/>
</dbReference>
<dbReference type="GO" id="GO:0005634">
    <property type="term" value="C:nucleus"/>
    <property type="evidence" value="ECO:0007669"/>
    <property type="project" value="UniProtKB-SubCell"/>
</dbReference>
<dbReference type="OrthoDB" id="5391043at2759"/>
<evidence type="ECO:0000256" key="5">
    <source>
        <dbReference type="ARBA" id="ARBA00023163"/>
    </source>
</evidence>
<feature type="domain" description="Zn(2)-C6 fungal-type" evidence="8">
    <location>
        <begin position="45"/>
        <end position="73"/>
    </location>
</feature>
<feature type="region of interest" description="Disordered" evidence="7">
    <location>
        <begin position="638"/>
        <end position="659"/>
    </location>
</feature>
<dbReference type="GO" id="GO:0000981">
    <property type="term" value="F:DNA-binding transcription factor activity, RNA polymerase II-specific"/>
    <property type="evidence" value="ECO:0007669"/>
    <property type="project" value="InterPro"/>
</dbReference>
<evidence type="ECO:0000256" key="2">
    <source>
        <dbReference type="ARBA" id="ARBA00022833"/>
    </source>
</evidence>
<evidence type="ECO:0000256" key="6">
    <source>
        <dbReference type="ARBA" id="ARBA00023242"/>
    </source>
</evidence>
<evidence type="ECO:0000256" key="7">
    <source>
        <dbReference type="SAM" id="MobiDB-lite"/>
    </source>
</evidence>
<evidence type="ECO:0000256" key="4">
    <source>
        <dbReference type="ARBA" id="ARBA00023125"/>
    </source>
</evidence>
<dbReference type="GO" id="GO:0045944">
    <property type="term" value="P:positive regulation of transcription by RNA polymerase II"/>
    <property type="evidence" value="ECO:0007669"/>
    <property type="project" value="TreeGrafter"/>
</dbReference>
<dbReference type="SUPFAM" id="SSF57701">
    <property type="entry name" value="Zn2/Cys6 DNA-binding domain"/>
    <property type="match status" value="1"/>
</dbReference>
<keyword evidence="2" id="KW-0862">Zinc</keyword>
<dbReference type="PROSITE" id="PS00463">
    <property type="entry name" value="ZN2_CY6_FUNGAL_1"/>
    <property type="match status" value="1"/>
</dbReference>
<dbReference type="Proteomes" id="UP000283895">
    <property type="component" value="Unassembled WGS sequence"/>
</dbReference>
<keyword evidence="4" id="KW-0238">DNA-binding</keyword>
<dbReference type="Gene3D" id="4.10.240.10">
    <property type="entry name" value="Zn(2)-C6 fungal-type DNA-binding domain"/>
    <property type="match status" value="1"/>
</dbReference>
<proteinExistence type="predicted"/>
<keyword evidence="3" id="KW-0805">Transcription regulation</keyword>
<keyword evidence="5" id="KW-0804">Transcription</keyword>
<feature type="region of interest" description="Disordered" evidence="7">
    <location>
        <begin position="1"/>
        <end position="41"/>
    </location>
</feature>
<dbReference type="Pfam" id="PF00172">
    <property type="entry name" value="Zn_clus"/>
    <property type="match status" value="1"/>
</dbReference>
<organism evidence="9 10">
    <name type="scientific">Cytospora schulzeri</name>
    <dbReference type="NCBI Taxonomy" id="448051"/>
    <lineage>
        <taxon>Eukaryota</taxon>
        <taxon>Fungi</taxon>
        <taxon>Dikarya</taxon>
        <taxon>Ascomycota</taxon>
        <taxon>Pezizomycotina</taxon>
        <taxon>Sordariomycetes</taxon>
        <taxon>Sordariomycetidae</taxon>
        <taxon>Diaporthales</taxon>
        <taxon>Cytosporaceae</taxon>
        <taxon>Cytospora</taxon>
    </lineage>
</organism>
<dbReference type="Pfam" id="PF11951">
    <property type="entry name" value="Fungal_trans_2"/>
    <property type="match status" value="1"/>
</dbReference>
<evidence type="ECO:0000256" key="1">
    <source>
        <dbReference type="ARBA" id="ARBA00004123"/>
    </source>
</evidence>
<dbReference type="PANTHER" id="PTHR37534">
    <property type="entry name" value="TRANSCRIPTIONAL ACTIVATOR PROTEIN UGA3"/>
    <property type="match status" value="1"/>
</dbReference>
<dbReference type="PANTHER" id="PTHR37534:SF23">
    <property type="entry name" value="ZN(II)2CYS6 TRANSCRIPTION FACTOR (EUROFUNG)"/>
    <property type="match status" value="1"/>
</dbReference>
<evidence type="ECO:0000259" key="8">
    <source>
        <dbReference type="PROSITE" id="PS50048"/>
    </source>
</evidence>
<comment type="caution">
    <text evidence="9">The sequence shown here is derived from an EMBL/GenBank/DDBJ whole genome shotgun (WGS) entry which is preliminary data.</text>
</comment>
<dbReference type="AlphaFoldDB" id="A0A423VKX0"/>
<dbReference type="GO" id="GO:0000976">
    <property type="term" value="F:transcription cis-regulatory region binding"/>
    <property type="evidence" value="ECO:0007669"/>
    <property type="project" value="TreeGrafter"/>
</dbReference>
<accession>A0A423VKX0</accession>
<keyword evidence="6" id="KW-0539">Nucleus</keyword>
<evidence type="ECO:0000256" key="3">
    <source>
        <dbReference type="ARBA" id="ARBA00023015"/>
    </source>
</evidence>
<dbReference type="InterPro" id="IPR001138">
    <property type="entry name" value="Zn2Cys6_DnaBD"/>
</dbReference>
<dbReference type="InterPro" id="IPR021858">
    <property type="entry name" value="Fun_TF"/>
</dbReference>